<evidence type="ECO:0000313" key="1">
    <source>
        <dbReference type="EMBL" id="CRL41105.1"/>
    </source>
</evidence>
<dbReference type="GO" id="GO:0016787">
    <property type="term" value="F:hydrolase activity"/>
    <property type="evidence" value="ECO:0007669"/>
    <property type="project" value="UniProtKB-KW"/>
</dbReference>
<dbReference type="Gene3D" id="3.40.50.1820">
    <property type="entry name" value="alpha/beta hydrolase"/>
    <property type="match status" value="1"/>
</dbReference>
<protein>
    <submittedName>
        <fullName evidence="1">Alpha/beta hydrolase fold protein</fullName>
    </submittedName>
</protein>
<name>A0A0M6WU14_9FIRM</name>
<dbReference type="AlphaFoldDB" id="A0A0M6WU14"/>
<dbReference type="RefSeq" id="WP_055062502.1">
    <property type="nucleotide sequence ID" value="NZ_CVRQ01000028.1"/>
</dbReference>
<gene>
    <name evidence="1" type="ORF">T1815_25771</name>
</gene>
<dbReference type="PANTHER" id="PTHR46438">
    <property type="entry name" value="ALPHA/BETA-HYDROLASES SUPERFAMILY PROTEIN"/>
    <property type="match status" value="1"/>
</dbReference>
<accession>A0A0M6WU14</accession>
<dbReference type="EMBL" id="CVRQ01000028">
    <property type="protein sequence ID" value="CRL41105.1"/>
    <property type="molecule type" value="Genomic_DNA"/>
</dbReference>
<keyword evidence="1" id="KW-0378">Hydrolase</keyword>
<reference evidence="2" key="1">
    <citation type="submission" date="2015-05" db="EMBL/GenBank/DDBJ databases">
        <authorList>
            <consortium name="Pathogen Informatics"/>
        </authorList>
    </citation>
    <scope>NUCLEOTIDE SEQUENCE [LARGE SCALE GENOMIC DNA]</scope>
    <source>
        <strain evidence="2">T1-815</strain>
    </source>
</reference>
<dbReference type="InterPro" id="IPR029058">
    <property type="entry name" value="AB_hydrolase_fold"/>
</dbReference>
<keyword evidence="2" id="KW-1185">Reference proteome</keyword>
<proteinExistence type="predicted"/>
<organism evidence="1 2">
    <name type="scientific">Agathobacter rectalis</name>
    <dbReference type="NCBI Taxonomy" id="39491"/>
    <lineage>
        <taxon>Bacteria</taxon>
        <taxon>Bacillati</taxon>
        <taxon>Bacillota</taxon>
        <taxon>Clostridia</taxon>
        <taxon>Lachnospirales</taxon>
        <taxon>Lachnospiraceae</taxon>
        <taxon>Agathobacter</taxon>
    </lineage>
</organism>
<dbReference type="PANTHER" id="PTHR46438:SF2">
    <property type="entry name" value="ALPHA_BETA-HYDROLASES SUPERFAMILY PROTEIN"/>
    <property type="match status" value="1"/>
</dbReference>
<dbReference type="Proteomes" id="UP000049472">
    <property type="component" value="Unassembled WGS sequence"/>
</dbReference>
<dbReference type="SUPFAM" id="SSF53474">
    <property type="entry name" value="alpha/beta-Hydrolases"/>
    <property type="match status" value="1"/>
</dbReference>
<evidence type="ECO:0000313" key="2">
    <source>
        <dbReference type="Proteomes" id="UP000049472"/>
    </source>
</evidence>
<sequence>MKKSTKNLLFLTSAVIAGMHIYNRVVDSNAERKNALKIDNGHYYKWKEGNIFYTKTGTGEPILLIHDTDSGASGEEWAKVAKKLTKNNTVYTIDLLGCGRSDKPSIQYTCYMYVQIITAFVNDVIGKPVNVAATNLSTAPVIMANALSKDLFNKIILINPVSLQQLKCIPDKNTKFKQNIINLPIIGTFIYNKLMSPIKVDLLFRNKFISRSQLISDKMKDAYYESAHKGQSRGKYLYSSILSNYINTNIAPALKNLDKDVSIIASTGIKNNMDVINNYHKLNSKCDIIHIANAKLYPQLELPEKTASIIKKIVTN</sequence>